<evidence type="ECO:0000256" key="1">
    <source>
        <dbReference type="SAM" id="MobiDB-lite"/>
    </source>
</evidence>
<dbReference type="KEGG" id="ege:EM595_2590"/>
<dbReference type="Proteomes" id="UP000059419">
    <property type="component" value="Chromosome 1"/>
</dbReference>
<dbReference type="InterPro" id="IPR019638">
    <property type="entry name" value="DUF2502"/>
</dbReference>
<evidence type="ECO:0000313" key="4">
    <source>
        <dbReference type="Proteomes" id="UP000059419"/>
    </source>
</evidence>
<dbReference type="AlphaFoldDB" id="A0A0U5L6Z0"/>
<dbReference type="GeneID" id="84612444"/>
<evidence type="ECO:0000313" key="3">
    <source>
        <dbReference type="EMBL" id="CUU24821.1"/>
    </source>
</evidence>
<feature type="compositionally biased region" description="Basic and acidic residues" evidence="1">
    <location>
        <begin position="112"/>
        <end position="137"/>
    </location>
</feature>
<accession>A0A0U5L6Z0</accession>
<gene>
    <name evidence="3" type="ORF">EM595_2590</name>
</gene>
<proteinExistence type="predicted"/>
<dbReference type="Pfam" id="PF10697">
    <property type="entry name" value="DUF2502"/>
    <property type="match status" value="1"/>
</dbReference>
<evidence type="ECO:0000256" key="2">
    <source>
        <dbReference type="SAM" id="SignalP"/>
    </source>
</evidence>
<keyword evidence="4" id="KW-1185">Reference proteome</keyword>
<feature type="region of interest" description="Disordered" evidence="1">
    <location>
        <begin position="96"/>
        <end position="137"/>
    </location>
</feature>
<dbReference type="RefSeq" id="WP_067432664.1">
    <property type="nucleotide sequence ID" value="NZ_CP072598.1"/>
</dbReference>
<protein>
    <submittedName>
        <fullName evidence="3">Putative secreted protein</fullName>
    </submittedName>
</protein>
<feature type="chain" id="PRO_5006861106" evidence="2">
    <location>
        <begin position="25"/>
        <end position="137"/>
    </location>
</feature>
<name>A0A0U5L6Z0_9GAMM</name>
<dbReference type="EMBL" id="LN907827">
    <property type="protein sequence ID" value="CUU24821.1"/>
    <property type="molecule type" value="Genomic_DNA"/>
</dbReference>
<sequence>MKRALLFAALLAALSPLAIHTAEANSATIDLAPGVSLRLGDRDNRGHYWDGGRWRDGRWWNDRYRYDNHRWWRQDEWRRQQAWEREHRRRAWERDRYDFRGPPPPGWHHRGRDRDRDGWRDDRHHDRRGPPDWDRRR</sequence>
<organism evidence="3 4">
    <name type="scientific">Duffyella gerundensis</name>
    <dbReference type="NCBI Taxonomy" id="1619313"/>
    <lineage>
        <taxon>Bacteria</taxon>
        <taxon>Pseudomonadati</taxon>
        <taxon>Pseudomonadota</taxon>
        <taxon>Gammaproteobacteria</taxon>
        <taxon>Enterobacterales</taxon>
        <taxon>Erwiniaceae</taxon>
        <taxon>Duffyella</taxon>
    </lineage>
</organism>
<dbReference type="PATRIC" id="fig|1619313.3.peg.2693"/>
<feature type="signal peptide" evidence="2">
    <location>
        <begin position="1"/>
        <end position="24"/>
    </location>
</feature>
<keyword evidence="2" id="KW-0732">Signal</keyword>
<reference evidence="4" key="1">
    <citation type="submission" date="2015-11" db="EMBL/GenBank/DDBJ databases">
        <authorList>
            <person name="Blom J."/>
        </authorList>
    </citation>
    <scope>NUCLEOTIDE SEQUENCE [LARGE SCALE GENOMIC DNA]</scope>
</reference>